<dbReference type="InterPro" id="IPR032575">
    <property type="entry name" value="DUF4923"/>
</dbReference>
<evidence type="ECO:0000313" key="3">
    <source>
        <dbReference type="EMBL" id="SJZ55959.1"/>
    </source>
</evidence>
<name>A0A1T4LMJ9_9BACT</name>
<sequence length="213" mass="23007">MNKKQWPAAVLAISLVCMGGMAAQAAPQKDITGSIMGILGNNNKAKTAGNVLNSVLGTDKVTERNLIATWTYDEPGVAFTSNNVLAKAGGEVAAAQAKDKLKSYFQQAGIQQSNTQFTFTNDKKFKGKLYGQSFNGTWTFNSKTQQVVLKTMLLTVPVYVKKTATGMSFLFESQKLLALAQKVAKLSGNEALQTLGTLSQNYDGIRMGFDMKK</sequence>
<dbReference type="RefSeq" id="WP_025069902.1">
    <property type="nucleotide sequence ID" value="NZ_FUXK01000004.1"/>
</dbReference>
<organism evidence="3 4">
    <name type="scientific">Segatella oulorum</name>
    <dbReference type="NCBI Taxonomy" id="28136"/>
    <lineage>
        <taxon>Bacteria</taxon>
        <taxon>Pseudomonadati</taxon>
        <taxon>Bacteroidota</taxon>
        <taxon>Bacteroidia</taxon>
        <taxon>Bacteroidales</taxon>
        <taxon>Prevotellaceae</taxon>
        <taxon>Segatella</taxon>
    </lineage>
</organism>
<dbReference type="STRING" id="28136.SAMN02745202_00457"/>
<dbReference type="Pfam" id="PF16270">
    <property type="entry name" value="DUF4923"/>
    <property type="match status" value="1"/>
</dbReference>
<feature type="signal peptide" evidence="1">
    <location>
        <begin position="1"/>
        <end position="25"/>
    </location>
</feature>
<accession>A0A1T4LMJ9</accession>
<evidence type="ECO:0000256" key="1">
    <source>
        <dbReference type="SAM" id="SignalP"/>
    </source>
</evidence>
<proteinExistence type="predicted"/>
<evidence type="ECO:0000313" key="4">
    <source>
        <dbReference type="Proteomes" id="UP000190065"/>
    </source>
</evidence>
<feature type="chain" id="PRO_5010547607" description="DUF4923 domain-containing protein" evidence="1">
    <location>
        <begin position="26"/>
        <end position="213"/>
    </location>
</feature>
<dbReference type="AlphaFoldDB" id="A0A1T4LMJ9"/>
<dbReference type="EMBL" id="FUXK01000004">
    <property type="protein sequence ID" value="SJZ55959.1"/>
    <property type="molecule type" value="Genomic_DNA"/>
</dbReference>
<gene>
    <name evidence="3" type="ORF">SAMN02745202_00457</name>
</gene>
<evidence type="ECO:0000259" key="2">
    <source>
        <dbReference type="Pfam" id="PF16270"/>
    </source>
</evidence>
<dbReference type="eggNOG" id="ENOG5032UZ2">
    <property type="taxonomic scope" value="Bacteria"/>
</dbReference>
<keyword evidence="1" id="KW-0732">Signal</keyword>
<reference evidence="3 4" key="1">
    <citation type="submission" date="2017-02" db="EMBL/GenBank/DDBJ databases">
        <authorList>
            <person name="Peterson S.W."/>
        </authorList>
    </citation>
    <scope>NUCLEOTIDE SEQUENCE [LARGE SCALE GENOMIC DNA]</scope>
    <source>
        <strain evidence="3 4">ATCC 43324</strain>
    </source>
</reference>
<feature type="domain" description="DUF4923" evidence="2">
    <location>
        <begin position="41"/>
        <end position="213"/>
    </location>
</feature>
<protein>
    <recommendedName>
        <fullName evidence="2">DUF4923 domain-containing protein</fullName>
    </recommendedName>
</protein>
<dbReference type="Proteomes" id="UP000190065">
    <property type="component" value="Unassembled WGS sequence"/>
</dbReference>